<organism evidence="2 3">
    <name type="scientific">Oleiphilus messinensis</name>
    <dbReference type="NCBI Taxonomy" id="141451"/>
    <lineage>
        <taxon>Bacteria</taxon>
        <taxon>Pseudomonadati</taxon>
        <taxon>Pseudomonadota</taxon>
        <taxon>Gammaproteobacteria</taxon>
        <taxon>Oceanospirillales</taxon>
        <taxon>Oleiphilaceae</taxon>
        <taxon>Oleiphilus</taxon>
    </lineage>
</organism>
<evidence type="ECO:0000313" key="3">
    <source>
        <dbReference type="Proteomes" id="UP000196027"/>
    </source>
</evidence>
<name>A0A1Y0I2K6_9GAMM</name>
<dbReference type="Proteomes" id="UP000196027">
    <property type="component" value="Chromosome"/>
</dbReference>
<dbReference type="RefSeq" id="WP_087459875.1">
    <property type="nucleotide sequence ID" value="NZ_CP021425.1"/>
</dbReference>
<reference evidence="2 3" key="1">
    <citation type="submission" date="2017-05" db="EMBL/GenBank/DDBJ databases">
        <title>Genomic insights into alkan degradation activity of Oleiphilus messinensis.</title>
        <authorList>
            <person name="Kozyavkin S.A."/>
            <person name="Slesarev A.I."/>
            <person name="Golyshin P.N."/>
            <person name="Korzhenkov A."/>
            <person name="Golyshina O.N."/>
            <person name="Toshchakov S.V."/>
        </authorList>
    </citation>
    <scope>NUCLEOTIDE SEQUENCE [LARGE SCALE GENOMIC DNA]</scope>
    <source>
        <strain evidence="2 3">ME102</strain>
    </source>
</reference>
<keyword evidence="3" id="KW-1185">Reference proteome</keyword>
<evidence type="ECO:0000256" key="1">
    <source>
        <dbReference type="SAM" id="SignalP"/>
    </source>
</evidence>
<sequence length="67" mass="7238">MTEKLNSLAKITAVMVLFIASLNLADSASDQSTQIATPSLSAQQTQHNVALQSSKLAQLDSQPYVYR</sequence>
<dbReference type="KEGG" id="ome:OLMES_0599"/>
<keyword evidence="1" id="KW-0732">Signal</keyword>
<feature type="signal peptide" evidence="1">
    <location>
        <begin position="1"/>
        <end position="25"/>
    </location>
</feature>
<dbReference type="AlphaFoldDB" id="A0A1Y0I2K6"/>
<protein>
    <submittedName>
        <fullName evidence="2">Uncharacterized protein</fullName>
    </submittedName>
</protein>
<feature type="chain" id="PRO_5013367559" evidence="1">
    <location>
        <begin position="26"/>
        <end position="67"/>
    </location>
</feature>
<proteinExistence type="predicted"/>
<evidence type="ECO:0000313" key="2">
    <source>
        <dbReference type="EMBL" id="ARU54702.1"/>
    </source>
</evidence>
<dbReference type="EMBL" id="CP021425">
    <property type="protein sequence ID" value="ARU54702.1"/>
    <property type="molecule type" value="Genomic_DNA"/>
</dbReference>
<accession>A0A1Y0I2K6</accession>
<gene>
    <name evidence="2" type="ORF">OLMES_0599</name>
</gene>